<dbReference type="GO" id="GO:0016779">
    <property type="term" value="F:nucleotidyltransferase activity"/>
    <property type="evidence" value="ECO:0007669"/>
    <property type="project" value="UniProtKB-KW"/>
</dbReference>
<evidence type="ECO:0000256" key="8">
    <source>
        <dbReference type="ARBA" id="ARBA00023163"/>
    </source>
</evidence>
<dbReference type="InterPro" id="IPR002755">
    <property type="entry name" value="DNA_primase_S"/>
</dbReference>
<dbReference type="GO" id="GO:0006269">
    <property type="term" value="P:DNA replication, synthesis of primer"/>
    <property type="evidence" value="ECO:0007669"/>
    <property type="project" value="UniProtKB-KW"/>
</dbReference>
<dbReference type="SUPFAM" id="SSF56747">
    <property type="entry name" value="Prim-pol domain"/>
    <property type="match status" value="1"/>
</dbReference>
<evidence type="ECO:0000256" key="6">
    <source>
        <dbReference type="ARBA" id="ARBA00022705"/>
    </source>
</evidence>
<name>A0ABD3P4A8_9STRA</name>
<evidence type="ECO:0000256" key="5">
    <source>
        <dbReference type="ARBA" id="ARBA00022695"/>
    </source>
</evidence>
<dbReference type="CDD" id="cd04860">
    <property type="entry name" value="AE_Prim_S"/>
    <property type="match status" value="1"/>
</dbReference>
<keyword evidence="3 9" id="KW-0639">Primosome</keyword>
<dbReference type="GO" id="GO:0046872">
    <property type="term" value="F:metal ion binding"/>
    <property type="evidence" value="ECO:0007669"/>
    <property type="project" value="UniProtKB-KW"/>
</dbReference>
<proteinExistence type="inferred from homology"/>
<dbReference type="GO" id="GO:0005658">
    <property type="term" value="C:alpha DNA polymerase:primase complex"/>
    <property type="evidence" value="ECO:0007669"/>
    <property type="project" value="UniProtKB-ARBA"/>
</dbReference>
<keyword evidence="12" id="KW-1185">Reference proteome</keyword>
<reference evidence="11 12" key="1">
    <citation type="submission" date="2024-10" db="EMBL/GenBank/DDBJ databases">
        <title>Updated reference genomes for cyclostephanoid diatoms.</title>
        <authorList>
            <person name="Roberts W.R."/>
            <person name="Alverson A.J."/>
        </authorList>
    </citation>
    <scope>NUCLEOTIDE SEQUENCE [LARGE SCALE GENOMIC DNA]</scope>
    <source>
        <strain evidence="11 12">AJA276-08</strain>
    </source>
</reference>
<gene>
    <name evidence="11" type="ORF">ACHAW5_001777</name>
</gene>
<accession>A0ABD3P4A8</accession>
<dbReference type="Pfam" id="PF01896">
    <property type="entry name" value="DNA_primase_S"/>
    <property type="match status" value="1"/>
</dbReference>
<evidence type="ECO:0000256" key="10">
    <source>
        <dbReference type="SAM" id="MobiDB-lite"/>
    </source>
</evidence>
<dbReference type="EMBL" id="JALLAZ020001007">
    <property type="protein sequence ID" value="KAL3782633.1"/>
    <property type="molecule type" value="Genomic_DNA"/>
</dbReference>
<feature type="compositionally biased region" description="Low complexity" evidence="10">
    <location>
        <begin position="105"/>
        <end position="125"/>
    </location>
</feature>
<evidence type="ECO:0000256" key="7">
    <source>
        <dbReference type="ARBA" id="ARBA00022723"/>
    </source>
</evidence>
<keyword evidence="8" id="KW-0804">Transcription</keyword>
<evidence type="ECO:0000313" key="12">
    <source>
        <dbReference type="Proteomes" id="UP001530315"/>
    </source>
</evidence>
<feature type="compositionally biased region" description="Low complexity" evidence="10">
    <location>
        <begin position="46"/>
        <end position="56"/>
    </location>
</feature>
<evidence type="ECO:0000313" key="11">
    <source>
        <dbReference type="EMBL" id="KAL3782633.1"/>
    </source>
</evidence>
<sequence length="534" mass="59033">MGAATDAVDDDEREFGAEDDVVPAVKSNNDVDYDDADADARRDAPRSSSSSSSSSATTSVVYSPELLGVYYSRLFPYDLLHSWLSYDPSSINPGNGKVVTPAKASSSSSSSSSSSYSSSSLSSSSTFPRREFSMTIEPTPGSEVYIRYQSFSSREDLAAAVMRRRPTKLDIGAVFNHPPKDNKSLPAGKLQTVERELVFDVDLTDYDEVRNCGCAGADICPKCWTYMGMAMGVMDAGLRRDFGFRHLAWFYSGRRGVHCWVCDESARMLTNEARSAVASYFEVNLGSDKNKGFNLSAPLHPALARAYEILEPRFVDSVLPEDGHGLLATRASWTRLLLTLPKAAHPVASRLEERWGRSPGRDATPREKWRELKSELASFVGGRGGGAKAPKTLSSSDRVRIEMWPVETVFRQTYPRLDINVSKMQNHLLKSPFCVHPKTGRVCVPIDADDFDSFDPFAVPTLASLVRELDEYEARGGGGNDANADGGVVHDWQKTSLRGPFERYRKKVLIPLLNDERRSAREERERRAAVVGDF</sequence>
<organism evidence="11 12">
    <name type="scientific">Stephanodiscus triporus</name>
    <dbReference type="NCBI Taxonomy" id="2934178"/>
    <lineage>
        <taxon>Eukaryota</taxon>
        <taxon>Sar</taxon>
        <taxon>Stramenopiles</taxon>
        <taxon>Ochrophyta</taxon>
        <taxon>Bacillariophyta</taxon>
        <taxon>Coscinodiscophyceae</taxon>
        <taxon>Thalassiosirophycidae</taxon>
        <taxon>Stephanodiscales</taxon>
        <taxon>Stephanodiscaceae</taxon>
        <taxon>Stephanodiscus</taxon>
    </lineage>
</organism>
<feature type="compositionally biased region" description="Acidic residues" evidence="10">
    <location>
        <begin position="7"/>
        <end position="21"/>
    </location>
</feature>
<dbReference type="Proteomes" id="UP001530315">
    <property type="component" value="Unassembled WGS sequence"/>
</dbReference>
<keyword evidence="6 9" id="KW-0235">DNA replication</keyword>
<evidence type="ECO:0000256" key="4">
    <source>
        <dbReference type="ARBA" id="ARBA00022679"/>
    </source>
</evidence>
<keyword evidence="7" id="KW-0479">Metal-binding</keyword>
<evidence type="ECO:0000256" key="3">
    <source>
        <dbReference type="ARBA" id="ARBA00022515"/>
    </source>
</evidence>
<keyword evidence="5" id="KW-0548">Nucleotidyltransferase</keyword>
<dbReference type="AlphaFoldDB" id="A0ABD3P4A8"/>
<dbReference type="InterPro" id="IPR014052">
    <property type="entry name" value="DNA_primase_ssu_euk/arc"/>
</dbReference>
<comment type="caution">
    <text evidence="11">The sequence shown here is derived from an EMBL/GenBank/DDBJ whole genome shotgun (WGS) entry which is preliminary data.</text>
</comment>
<feature type="region of interest" description="Disordered" evidence="10">
    <location>
        <begin position="97"/>
        <end position="126"/>
    </location>
</feature>
<comment type="similarity">
    <text evidence="1 9">Belongs to the eukaryotic-type primase small subunit family.</text>
</comment>
<dbReference type="EC" id="2.7.7.-" evidence="9"/>
<evidence type="ECO:0000256" key="9">
    <source>
        <dbReference type="RuleBase" id="RU003514"/>
    </source>
</evidence>
<dbReference type="Gene3D" id="3.90.920.10">
    <property type="entry name" value="DNA primase, PRIM domain"/>
    <property type="match status" value="1"/>
</dbReference>
<evidence type="ECO:0000256" key="2">
    <source>
        <dbReference type="ARBA" id="ARBA00022478"/>
    </source>
</evidence>
<keyword evidence="4 9" id="KW-0808">Transferase</keyword>
<dbReference type="NCBIfam" id="TIGR00335">
    <property type="entry name" value="primase_sml"/>
    <property type="match status" value="1"/>
</dbReference>
<keyword evidence="2 9" id="KW-0240">DNA-directed RNA polymerase</keyword>
<feature type="region of interest" description="Disordered" evidence="10">
    <location>
        <begin position="1"/>
        <end position="56"/>
    </location>
</feature>
<protein>
    <recommendedName>
        <fullName evidence="9">DNA primase</fullName>
        <ecNumber evidence="9">2.7.7.-</ecNumber>
    </recommendedName>
</protein>
<evidence type="ECO:0000256" key="1">
    <source>
        <dbReference type="ARBA" id="ARBA00009762"/>
    </source>
</evidence>
<dbReference type="PANTHER" id="PTHR10536">
    <property type="entry name" value="DNA PRIMASE SMALL SUBUNIT"/>
    <property type="match status" value="1"/>
</dbReference>